<evidence type="ECO:0000256" key="14">
    <source>
        <dbReference type="ARBA" id="ARBA00051243"/>
    </source>
</evidence>
<dbReference type="GO" id="GO:0005524">
    <property type="term" value="F:ATP binding"/>
    <property type="evidence" value="ECO:0007669"/>
    <property type="project" value="UniProtKB-KW"/>
</dbReference>
<evidence type="ECO:0000256" key="11">
    <source>
        <dbReference type="ARBA" id="ARBA00023137"/>
    </source>
</evidence>
<keyword evidence="12" id="KW-0675">Receptor</keyword>
<dbReference type="PANTHER" id="PTHR46957">
    <property type="entry name" value="CYTOKINE RECEPTOR"/>
    <property type="match status" value="1"/>
</dbReference>
<dbReference type="EMBL" id="CADEBD010000443">
    <property type="protein sequence ID" value="CAB3255944.1"/>
    <property type="molecule type" value="Genomic_DNA"/>
</dbReference>
<evidence type="ECO:0000256" key="8">
    <source>
        <dbReference type="ARBA" id="ARBA00022840"/>
    </source>
</evidence>
<evidence type="ECO:0000256" key="5">
    <source>
        <dbReference type="ARBA" id="ARBA00022692"/>
    </source>
</evidence>
<dbReference type="InterPro" id="IPR036116">
    <property type="entry name" value="FN3_sf"/>
</dbReference>
<dbReference type="Pfam" id="PF00757">
    <property type="entry name" value="Furin-like"/>
    <property type="match status" value="1"/>
</dbReference>
<evidence type="ECO:0000256" key="3">
    <source>
        <dbReference type="ARBA" id="ARBA00022553"/>
    </source>
</evidence>
<keyword evidence="6" id="KW-0547">Nucleotide-binding</keyword>
<protein>
    <recommendedName>
        <fullName evidence="2">receptor protein-tyrosine kinase</fullName>
        <ecNumber evidence="2">2.7.10.1</ecNumber>
    </recommendedName>
</protein>
<dbReference type="InterPro" id="IPR000494">
    <property type="entry name" value="Rcpt_L-dom"/>
</dbReference>
<keyword evidence="7" id="KW-0418">Kinase</keyword>
<dbReference type="SUPFAM" id="SSF57184">
    <property type="entry name" value="Growth factor receptor domain"/>
    <property type="match status" value="1"/>
</dbReference>
<evidence type="ECO:0000256" key="6">
    <source>
        <dbReference type="ARBA" id="ARBA00022741"/>
    </source>
</evidence>
<feature type="chain" id="PRO_5035773048" description="receptor protein-tyrosine kinase" evidence="16">
    <location>
        <begin position="19"/>
        <end position="910"/>
    </location>
</feature>
<comment type="catalytic activity">
    <reaction evidence="14">
        <text>L-tyrosyl-[protein] + ATP = O-phospho-L-tyrosyl-[protein] + ADP + H(+)</text>
        <dbReference type="Rhea" id="RHEA:10596"/>
        <dbReference type="Rhea" id="RHEA-COMP:10136"/>
        <dbReference type="Rhea" id="RHEA-COMP:20101"/>
        <dbReference type="ChEBI" id="CHEBI:15378"/>
        <dbReference type="ChEBI" id="CHEBI:30616"/>
        <dbReference type="ChEBI" id="CHEBI:46858"/>
        <dbReference type="ChEBI" id="CHEBI:61978"/>
        <dbReference type="ChEBI" id="CHEBI:456216"/>
        <dbReference type="EC" id="2.7.10.1"/>
    </reaction>
</comment>
<evidence type="ECO:0000313" key="19">
    <source>
        <dbReference type="Proteomes" id="UP000494256"/>
    </source>
</evidence>
<keyword evidence="16" id="KW-0732">Signal</keyword>
<dbReference type="PROSITE" id="PS50853">
    <property type="entry name" value="FN3"/>
    <property type="match status" value="1"/>
</dbReference>
<evidence type="ECO:0000256" key="15">
    <source>
        <dbReference type="SAM" id="Phobius"/>
    </source>
</evidence>
<keyword evidence="11" id="KW-0829">Tyrosine-protein kinase</keyword>
<evidence type="ECO:0000259" key="17">
    <source>
        <dbReference type="PROSITE" id="PS50853"/>
    </source>
</evidence>
<evidence type="ECO:0000256" key="9">
    <source>
        <dbReference type="ARBA" id="ARBA00022989"/>
    </source>
</evidence>
<dbReference type="InterPro" id="IPR036941">
    <property type="entry name" value="Rcpt_L-dom_sf"/>
</dbReference>
<evidence type="ECO:0000256" key="1">
    <source>
        <dbReference type="ARBA" id="ARBA00004479"/>
    </source>
</evidence>
<keyword evidence="5 15" id="KW-0812">Transmembrane</keyword>
<keyword evidence="9 15" id="KW-1133">Transmembrane helix</keyword>
<evidence type="ECO:0000256" key="7">
    <source>
        <dbReference type="ARBA" id="ARBA00022777"/>
    </source>
</evidence>
<evidence type="ECO:0000256" key="16">
    <source>
        <dbReference type="SAM" id="SignalP"/>
    </source>
</evidence>
<dbReference type="SUPFAM" id="SSF49265">
    <property type="entry name" value="Fibronectin type III"/>
    <property type="match status" value="2"/>
</dbReference>
<evidence type="ECO:0000256" key="2">
    <source>
        <dbReference type="ARBA" id="ARBA00011902"/>
    </source>
</evidence>
<dbReference type="CDD" id="cd00063">
    <property type="entry name" value="FN3"/>
    <property type="match status" value="1"/>
</dbReference>
<dbReference type="InterPro" id="IPR050713">
    <property type="entry name" value="RTP_Phos/Ushers"/>
</dbReference>
<proteinExistence type="predicted"/>
<evidence type="ECO:0000256" key="12">
    <source>
        <dbReference type="ARBA" id="ARBA00023170"/>
    </source>
</evidence>
<dbReference type="InterPro" id="IPR003961">
    <property type="entry name" value="FN3_dom"/>
</dbReference>
<comment type="subcellular location">
    <subcellularLocation>
        <location evidence="1">Membrane</location>
        <topology evidence="1">Single-pass type I membrane protein</topology>
    </subcellularLocation>
</comment>
<dbReference type="InterPro" id="IPR013783">
    <property type="entry name" value="Ig-like_fold"/>
</dbReference>
<keyword evidence="4" id="KW-0808">Transferase</keyword>
<dbReference type="GO" id="GO:0004714">
    <property type="term" value="F:transmembrane receptor protein tyrosine kinase activity"/>
    <property type="evidence" value="ECO:0007669"/>
    <property type="project" value="UniProtKB-EC"/>
</dbReference>
<gene>
    <name evidence="18" type="ORF">APLA_LOCUS15506</name>
</gene>
<dbReference type="AlphaFoldDB" id="A0A8S1BAU9"/>
<reference evidence="18 19" key="1">
    <citation type="submission" date="2020-04" db="EMBL/GenBank/DDBJ databases">
        <authorList>
            <person name="Wallbank WR R."/>
            <person name="Pardo Diaz C."/>
            <person name="Kozak K."/>
            <person name="Martin S."/>
            <person name="Jiggins C."/>
            <person name="Moest M."/>
            <person name="Warren A I."/>
            <person name="Byers J.R.P. K."/>
            <person name="Montejo-Kovacevich G."/>
            <person name="Yen C E."/>
        </authorList>
    </citation>
    <scope>NUCLEOTIDE SEQUENCE [LARGE SCALE GENOMIC DNA]</scope>
</reference>
<keyword evidence="13" id="KW-0325">Glycoprotein</keyword>
<keyword evidence="8" id="KW-0067">ATP-binding</keyword>
<dbReference type="SUPFAM" id="SSF52058">
    <property type="entry name" value="L domain-like"/>
    <property type="match status" value="2"/>
</dbReference>
<feature type="transmembrane region" description="Helical" evidence="15">
    <location>
        <begin position="846"/>
        <end position="867"/>
    </location>
</feature>
<dbReference type="OrthoDB" id="430326at2759"/>
<evidence type="ECO:0000256" key="4">
    <source>
        <dbReference type="ARBA" id="ARBA00022679"/>
    </source>
</evidence>
<dbReference type="Gene3D" id="2.10.220.10">
    <property type="entry name" value="Hormone Receptor, Insulin-like Growth Factor Receptor 1, Chain A, domain 2"/>
    <property type="match status" value="1"/>
</dbReference>
<dbReference type="Pfam" id="PF01030">
    <property type="entry name" value="Recep_L_domain"/>
    <property type="match status" value="2"/>
</dbReference>
<dbReference type="InterPro" id="IPR006211">
    <property type="entry name" value="Furin-like_Cys-rich_dom"/>
</dbReference>
<evidence type="ECO:0000313" key="18">
    <source>
        <dbReference type="EMBL" id="CAB3255944.1"/>
    </source>
</evidence>
<keyword evidence="10 15" id="KW-0472">Membrane</keyword>
<name>A0A8S1BAU9_ARCPL</name>
<comment type="caution">
    <text evidence="18">The sequence shown here is derived from an EMBL/GenBank/DDBJ whole genome shotgun (WGS) entry which is preliminary data.</text>
</comment>
<dbReference type="Proteomes" id="UP000494256">
    <property type="component" value="Unassembled WGS sequence"/>
</dbReference>
<dbReference type="Gene3D" id="3.80.20.20">
    <property type="entry name" value="Receptor L-domain"/>
    <property type="match status" value="2"/>
</dbReference>
<dbReference type="PANTHER" id="PTHR46957:SF3">
    <property type="entry name" value="CYTOKINE RECEPTOR"/>
    <property type="match status" value="1"/>
</dbReference>
<sequence>MILNILCLKLIFIGFAQCQTMNVTLTGTGMCLGGNFKNVIELKKHVQHCVVIVGYLELAFRARNNFTGVQFDNLREITDYLVVYNAIGLESVGQLFPALTRIRGNKLLFNNYALVVHDNPNLREVALFNLIKIDQGGVIIWGSPQACYVNTIDWKVLTPKGRHLISPSEGQVECNVPCFCTSYKPKNRCWNNKKCQIFIEDEQCDNQCLGCRKTKKIECFTCQYYTFKFDCVFKCPVGTFVQTDSQYCLSKEECHEFGGFVWNSTCITECPEDYLLSNKTVESTCEPYSGREMNCSSLTIQYSWDIQNAENCVYINGALILRLRYVLDAMDQLKKYLNKIEEVSDFIVIESSDVITSLDFMSSLRVIKGNKLKDGKYSLYIYNNNYLQTLFTPEVTKNLQIKNGTASFQRNPILCMSFIDEIKSRFPTPPNDLDIFIGTNGYRGGCKEVRFNFTITANSDTTVKVSFSIEDYNTHYTALYARLKPGVQSKAVPENYCEIEWRDADITTISGKSFCIVELKDLVPASTYAFCVEIFNPKKVQLSRSNTVNFTTPIGTPEPPFILQLVASSSNLVVLRWTDHKNYIAHIKSYELDVELLEMNPRESMVDYCKYNDDFFEEDDIRHAIVRKPPAAYKRDCESKCGILSSVPPGVMAEEYFEVCDEHFSCNYSEESVIVNSSISKNYVRTLALKLDGPRNDFQVGGLAPFSDYRFRLRSCVDRKCSRSARGIVRTFRAKNADVISNISGHADGSGTVTVKWKSPEITNGPILSYSVEILPRININNILPHVVCVRANETEIVVKSVIISKYLVKVCLKTLASSRNCSDWVIITADHIPIPPSPHTSKMQILWTGVLCGILMYIATFLAVWLKSHRRIQSDTIPLVDSLSSCRVESDAPALMLSDFVTFHTMSLE</sequence>
<keyword evidence="3" id="KW-0597">Phosphoprotein</keyword>
<evidence type="ECO:0000256" key="10">
    <source>
        <dbReference type="ARBA" id="ARBA00023136"/>
    </source>
</evidence>
<dbReference type="SMART" id="SM00060">
    <property type="entry name" value="FN3"/>
    <property type="match status" value="3"/>
</dbReference>
<accession>A0A8S1BAU9</accession>
<dbReference type="EC" id="2.7.10.1" evidence="2"/>
<dbReference type="InterPro" id="IPR009030">
    <property type="entry name" value="Growth_fac_rcpt_cys_sf"/>
</dbReference>
<evidence type="ECO:0000256" key="13">
    <source>
        <dbReference type="ARBA" id="ARBA00023180"/>
    </source>
</evidence>
<organism evidence="18 19">
    <name type="scientific">Arctia plantaginis</name>
    <name type="common">Wood tiger moth</name>
    <name type="synonym">Phalaena plantaginis</name>
    <dbReference type="NCBI Taxonomy" id="874455"/>
    <lineage>
        <taxon>Eukaryota</taxon>
        <taxon>Metazoa</taxon>
        <taxon>Ecdysozoa</taxon>
        <taxon>Arthropoda</taxon>
        <taxon>Hexapoda</taxon>
        <taxon>Insecta</taxon>
        <taxon>Pterygota</taxon>
        <taxon>Neoptera</taxon>
        <taxon>Endopterygota</taxon>
        <taxon>Lepidoptera</taxon>
        <taxon>Glossata</taxon>
        <taxon>Ditrysia</taxon>
        <taxon>Noctuoidea</taxon>
        <taxon>Erebidae</taxon>
        <taxon>Arctiinae</taxon>
        <taxon>Arctia</taxon>
    </lineage>
</organism>
<feature type="domain" description="Fibronectin type-III" evidence="17">
    <location>
        <begin position="739"/>
        <end position="838"/>
    </location>
</feature>
<dbReference type="Gene3D" id="2.60.40.10">
    <property type="entry name" value="Immunoglobulins"/>
    <property type="match status" value="2"/>
</dbReference>
<dbReference type="GO" id="GO:0016020">
    <property type="term" value="C:membrane"/>
    <property type="evidence" value="ECO:0007669"/>
    <property type="project" value="UniProtKB-SubCell"/>
</dbReference>
<feature type="signal peptide" evidence="16">
    <location>
        <begin position="1"/>
        <end position="18"/>
    </location>
</feature>